<sequence>YLSATQGLSKMKRNHIHLAQGIPGDNVMSGMRNSLQIVIFVDLQKALQVDAGVLFYLSTNGVLTGGNEGFLSPTYFQRVEFAIQSLLSVQDLQAAQSDPSTSASI</sequence>
<evidence type="ECO:0000256" key="3">
    <source>
        <dbReference type="ARBA" id="ARBA00023027"/>
    </source>
</evidence>
<evidence type="ECO:0000313" key="5">
    <source>
        <dbReference type="Proteomes" id="UP000823399"/>
    </source>
</evidence>
<comment type="similarity">
    <text evidence="1">Belongs to the KptA/TPT1 family.</text>
</comment>
<keyword evidence="5" id="KW-1185">Reference proteome</keyword>
<dbReference type="SUPFAM" id="SSF56399">
    <property type="entry name" value="ADP-ribosylation"/>
    <property type="match status" value="1"/>
</dbReference>
<dbReference type="InterPro" id="IPR042081">
    <property type="entry name" value="RNA_2'-PTrans_C"/>
</dbReference>
<dbReference type="OrthoDB" id="419694at2759"/>
<organism evidence="4 5">
    <name type="scientific">Suillus discolor</name>
    <dbReference type="NCBI Taxonomy" id="1912936"/>
    <lineage>
        <taxon>Eukaryota</taxon>
        <taxon>Fungi</taxon>
        <taxon>Dikarya</taxon>
        <taxon>Basidiomycota</taxon>
        <taxon>Agaricomycotina</taxon>
        <taxon>Agaricomycetes</taxon>
        <taxon>Agaricomycetidae</taxon>
        <taxon>Boletales</taxon>
        <taxon>Suillineae</taxon>
        <taxon>Suillaceae</taxon>
        <taxon>Suillus</taxon>
    </lineage>
</organism>
<accession>A0A9P7FD82</accession>
<dbReference type="GeneID" id="64693347"/>
<dbReference type="RefSeq" id="XP_041295284.1">
    <property type="nucleotide sequence ID" value="XM_041431088.1"/>
</dbReference>
<gene>
    <name evidence="4" type="ORF">F5147DRAFT_572464</name>
</gene>
<name>A0A9P7FD82_9AGAM</name>
<dbReference type="InterPro" id="IPR002745">
    <property type="entry name" value="Ptrans_KptA/Tpt1"/>
</dbReference>
<evidence type="ECO:0008006" key="6">
    <source>
        <dbReference type="Google" id="ProtNLM"/>
    </source>
</evidence>
<keyword evidence="3" id="KW-0520">NAD</keyword>
<evidence type="ECO:0000313" key="4">
    <source>
        <dbReference type="EMBL" id="KAG2112353.1"/>
    </source>
</evidence>
<dbReference type="EMBL" id="JABBWM010000015">
    <property type="protein sequence ID" value="KAG2112353.1"/>
    <property type="molecule type" value="Genomic_DNA"/>
</dbReference>
<evidence type="ECO:0000256" key="1">
    <source>
        <dbReference type="ARBA" id="ARBA00009836"/>
    </source>
</evidence>
<reference evidence="4" key="1">
    <citation type="journal article" date="2020" name="New Phytol.">
        <title>Comparative genomics reveals dynamic genome evolution in host specialist ectomycorrhizal fungi.</title>
        <authorList>
            <person name="Lofgren L.A."/>
            <person name="Nguyen N.H."/>
            <person name="Vilgalys R."/>
            <person name="Ruytinx J."/>
            <person name="Liao H.L."/>
            <person name="Branco S."/>
            <person name="Kuo A."/>
            <person name="LaButti K."/>
            <person name="Lipzen A."/>
            <person name="Andreopoulos W."/>
            <person name="Pangilinan J."/>
            <person name="Riley R."/>
            <person name="Hundley H."/>
            <person name="Na H."/>
            <person name="Barry K."/>
            <person name="Grigoriev I.V."/>
            <person name="Stajich J.E."/>
            <person name="Kennedy P.G."/>
        </authorList>
    </citation>
    <scope>NUCLEOTIDE SEQUENCE</scope>
    <source>
        <strain evidence="4">FC423</strain>
    </source>
</reference>
<feature type="non-terminal residue" evidence="4">
    <location>
        <position position="105"/>
    </location>
</feature>
<comment type="caution">
    <text evidence="4">The sequence shown here is derived from an EMBL/GenBank/DDBJ whole genome shotgun (WGS) entry which is preliminary data.</text>
</comment>
<dbReference type="Gene3D" id="3.20.170.30">
    <property type="match status" value="1"/>
</dbReference>
<protein>
    <recommendedName>
        <fullName evidence="6">2'-phosphotransferase</fullName>
    </recommendedName>
</protein>
<dbReference type="Pfam" id="PF01885">
    <property type="entry name" value="PTS_2-RNA"/>
    <property type="match status" value="1"/>
</dbReference>
<dbReference type="GO" id="GO:0006388">
    <property type="term" value="P:tRNA splicing, via endonucleolytic cleavage and ligation"/>
    <property type="evidence" value="ECO:0007669"/>
    <property type="project" value="TreeGrafter"/>
</dbReference>
<dbReference type="AlphaFoldDB" id="A0A9P7FD82"/>
<evidence type="ECO:0000256" key="2">
    <source>
        <dbReference type="ARBA" id="ARBA00022679"/>
    </source>
</evidence>
<proteinExistence type="inferred from homology"/>
<keyword evidence="2" id="KW-0808">Transferase</keyword>
<dbReference type="PANTHER" id="PTHR12684:SF2">
    <property type="entry name" value="TRNA 2'-PHOSPHOTRANSFERASE 1"/>
    <property type="match status" value="1"/>
</dbReference>
<dbReference type="Proteomes" id="UP000823399">
    <property type="component" value="Unassembled WGS sequence"/>
</dbReference>
<dbReference type="GO" id="GO:0000215">
    <property type="term" value="F:tRNA 2'-phosphotransferase activity"/>
    <property type="evidence" value="ECO:0007669"/>
    <property type="project" value="TreeGrafter"/>
</dbReference>
<dbReference type="PANTHER" id="PTHR12684">
    <property type="entry name" value="PUTATIVE PHOSPHOTRANSFERASE"/>
    <property type="match status" value="1"/>
</dbReference>